<feature type="domain" description="FAD-binding FR-type" evidence="13">
    <location>
        <begin position="89"/>
        <end position="196"/>
    </location>
</feature>
<dbReference type="PRINTS" id="PR00371">
    <property type="entry name" value="FPNCR"/>
</dbReference>
<gene>
    <name evidence="14" type="ORF">INT44_005047</name>
</gene>
<evidence type="ECO:0000256" key="9">
    <source>
        <dbReference type="ARBA" id="ARBA00023128"/>
    </source>
</evidence>
<dbReference type="GO" id="GO:0090524">
    <property type="term" value="F:cytochrome-b5 reductase activity, acting on NADH"/>
    <property type="evidence" value="ECO:0007669"/>
    <property type="project" value="UniProtKB-EC"/>
</dbReference>
<keyword evidence="9" id="KW-0496">Mitochondrion</keyword>
<evidence type="ECO:0000313" key="15">
    <source>
        <dbReference type="Proteomes" id="UP000612746"/>
    </source>
</evidence>
<feature type="binding site" evidence="11">
    <location>
        <position position="170"/>
    </location>
    <ligand>
        <name>FAD</name>
        <dbReference type="ChEBI" id="CHEBI:57692"/>
    </ligand>
</feature>
<proteinExistence type="inferred from homology"/>
<evidence type="ECO:0000256" key="5">
    <source>
        <dbReference type="ARBA" id="ARBA00022787"/>
    </source>
</evidence>
<evidence type="ECO:0000256" key="10">
    <source>
        <dbReference type="ARBA" id="ARBA00047682"/>
    </source>
</evidence>
<comment type="similarity">
    <text evidence="3 12">Belongs to the flavoprotein pyridine nucleotide cytochrome reductase family.</text>
</comment>
<dbReference type="SUPFAM" id="SSF63380">
    <property type="entry name" value="Riboflavin synthase domain-like"/>
    <property type="match status" value="1"/>
</dbReference>
<dbReference type="Gene3D" id="3.40.50.80">
    <property type="entry name" value="Nucleotide-binding domain of ferredoxin-NADP reductase (FNR) module"/>
    <property type="match status" value="1"/>
</dbReference>
<dbReference type="AlphaFoldDB" id="A0A8H7Q7S4"/>
<dbReference type="InterPro" id="IPR017938">
    <property type="entry name" value="Riboflavin_synthase-like_b-brl"/>
</dbReference>
<dbReference type="PANTHER" id="PTHR19370:SF171">
    <property type="entry name" value="NADH-CYTOCHROME B5 REDUCTASE 2"/>
    <property type="match status" value="1"/>
</dbReference>
<comment type="caution">
    <text evidence="14">The sequence shown here is derived from an EMBL/GenBank/DDBJ whole genome shotgun (WGS) entry which is preliminary data.</text>
</comment>
<evidence type="ECO:0000256" key="6">
    <source>
        <dbReference type="ARBA" id="ARBA00022827"/>
    </source>
</evidence>
<dbReference type="CDD" id="cd06183">
    <property type="entry name" value="cyt_b5_reduct_like"/>
    <property type="match status" value="1"/>
</dbReference>
<feature type="binding site" evidence="11">
    <location>
        <position position="171"/>
    </location>
    <ligand>
        <name>FAD</name>
        <dbReference type="ChEBI" id="CHEBI:57692"/>
    </ligand>
</feature>
<feature type="binding site" evidence="11">
    <location>
        <position position="147"/>
    </location>
    <ligand>
        <name>FAD</name>
        <dbReference type="ChEBI" id="CHEBI:57692"/>
    </ligand>
</feature>
<comment type="catalytic activity">
    <reaction evidence="10 12">
        <text>2 Fe(III)-[cytochrome b5] + NADH = 2 Fe(II)-[cytochrome b5] + NAD(+) + H(+)</text>
        <dbReference type="Rhea" id="RHEA:46680"/>
        <dbReference type="Rhea" id="RHEA-COMP:10438"/>
        <dbReference type="Rhea" id="RHEA-COMP:10439"/>
        <dbReference type="ChEBI" id="CHEBI:15378"/>
        <dbReference type="ChEBI" id="CHEBI:29033"/>
        <dbReference type="ChEBI" id="CHEBI:29034"/>
        <dbReference type="ChEBI" id="CHEBI:57540"/>
        <dbReference type="ChEBI" id="CHEBI:57945"/>
        <dbReference type="EC" id="1.6.2.2"/>
    </reaction>
</comment>
<dbReference type="GO" id="GO:0005741">
    <property type="term" value="C:mitochondrial outer membrane"/>
    <property type="evidence" value="ECO:0007669"/>
    <property type="project" value="UniProtKB-SubCell"/>
</dbReference>
<dbReference type="PRINTS" id="PR00406">
    <property type="entry name" value="CYTB5RDTASE"/>
</dbReference>
<dbReference type="Proteomes" id="UP000612746">
    <property type="component" value="Unassembled WGS sequence"/>
</dbReference>
<dbReference type="SUPFAM" id="SSF52343">
    <property type="entry name" value="Ferredoxin reductase-like, C-terminal NADP-linked domain"/>
    <property type="match status" value="1"/>
</dbReference>
<dbReference type="OrthoDB" id="432685at2759"/>
<protein>
    <recommendedName>
        <fullName evidence="12">NADH-cytochrome b5 reductase</fullName>
        <ecNumber evidence="12">1.6.2.2</ecNumber>
    </recommendedName>
</protein>
<comment type="subcellular location">
    <subcellularLocation>
        <location evidence="2">Mitochondrion outer membrane</location>
        <topology evidence="2">Single-pass membrane protein</topology>
    </subcellularLocation>
</comment>
<keyword evidence="6 11" id="KW-0274">FAD</keyword>
<keyword evidence="8 12" id="KW-0520">NAD</keyword>
<reference evidence="14" key="1">
    <citation type="submission" date="2020-12" db="EMBL/GenBank/DDBJ databases">
        <title>Metabolic potential, ecology and presence of endohyphal bacteria is reflected in genomic diversity of Mucoromycotina.</title>
        <authorList>
            <person name="Muszewska A."/>
            <person name="Okrasinska A."/>
            <person name="Steczkiewicz K."/>
            <person name="Drgas O."/>
            <person name="Orlowska M."/>
            <person name="Perlinska-Lenart U."/>
            <person name="Aleksandrzak-Piekarczyk T."/>
            <person name="Szatraj K."/>
            <person name="Zielenkiewicz U."/>
            <person name="Pilsyk S."/>
            <person name="Malc E."/>
            <person name="Mieczkowski P."/>
            <person name="Kruszewska J.S."/>
            <person name="Biernat P."/>
            <person name="Pawlowska J."/>
        </authorList>
    </citation>
    <scope>NUCLEOTIDE SEQUENCE</scope>
    <source>
        <strain evidence="14">WA0000051536</strain>
    </source>
</reference>
<comment type="cofactor">
    <cofactor evidence="1 11 12">
        <name>FAD</name>
        <dbReference type="ChEBI" id="CHEBI:57692"/>
    </cofactor>
</comment>
<dbReference type="Gene3D" id="2.40.30.10">
    <property type="entry name" value="Translation factors"/>
    <property type="match status" value="1"/>
</dbReference>
<accession>A0A8H7Q7S4</accession>
<evidence type="ECO:0000256" key="3">
    <source>
        <dbReference type="ARBA" id="ARBA00006105"/>
    </source>
</evidence>
<dbReference type="InterPro" id="IPR008333">
    <property type="entry name" value="Cbr1-like_FAD-bd_dom"/>
</dbReference>
<feature type="binding site" evidence="11">
    <location>
        <position position="164"/>
    </location>
    <ligand>
        <name>FAD</name>
        <dbReference type="ChEBI" id="CHEBI:57692"/>
    </ligand>
</feature>
<dbReference type="EC" id="1.6.2.2" evidence="12"/>
<keyword evidence="7 12" id="KW-0560">Oxidoreductase</keyword>
<feature type="binding site" evidence="11">
    <location>
        <position position="162"/>
    </location>
    <ligand>
        <name>FAD</name>
        <dbReference type="ChEBI" id="CHEBI:57692"/>
    </ligand>
</feature>
<dbReference type="InterPro" id="IPR001834">
    <property type="entry name" value="CBR-like"/>
</dbReference>
<evidence type="ECO:0000256" key="1">
    <source>
        <dbReference type="ARBA" id="ARBA00001974"/>
    </source>
</evidence>
<keyword evidence="5" id="KW-0472">Membrane</keyword>
<keyword evidence="5" id="KW-1000">Mitochondrion outer membrane</keyword>
<sequence>MLYRTVVSSAIRATAAPTRLNAQRQTALGARAYSTDKPKSGGNGLLFAALAGLGVAGGIYYNSSSTTAVKPAAKPVAAATEVKAAFSPKEFKAFKLKEVQEINHNTSVFRFDLPEDSTSGLHVASCVITRYPITKKDGTPGYIIRPYTPTSDENAQGYVDFIVKKYPDGKMSKHFHDLKVGDELEIKGPIPKLQWEENKFNNVGLIAGGTGITPMLQIIRKVLNHSEGRDKTKITLVFANQTEEDILLKEELDKYAKAHPDQIKIHYLLDRPADKWTGGKGFVTKEIVQQYMPGPNEPNTLVAVCGPDKMVELISGAKAKDKSQGEIGGILKELGYTSENVFKF</sequence>
<dbReference type="InterPro" id="IPR017927">
    <property type="entry name" value="FAD-bd_FR_type"/>
</dbReference>
<dbReference type="FunFam" id="2.40.30.10:FF:000032">
    <property type="entry name" value="NADH-cytochrome b5 reductase"/>
    <property type="match status" value="1"/>
</dbReference>
<dbReference type="Pfam" id="PF00970">
    <property type="entry name" value="FAD_binding_6"/>
    <property type="match status" value="1"/>
</dbReference>
<dbReference type="InterPro" id="IPR001433">
    <property type="entry name" value="OxRdtase_FAD/NAD-bd"/>
</dbReference>
<evidence type="ECO:0000256" key="7">
    <source>
        <dbReference type="ARBA" id="ARBA00023002"/>
    </source>
</evidence>
<dbReference type="FunFam" id="3.40.50.80:FF:000009">
    <property type="entry name" value="NADH-cytochrome b5 reductase"/>
    <property type="match status" value="1"/>
</dbReference>
<feature type="binding site" evidence="11">
    <location>
        <position position="146"/>
    </location>
    <ligand>
        <name>FAD</name>
        <dbReference type="ChEBI" id="CHEBI:57692"/>
    </ligand>
</feature>
<keyword evidence="15" id="KW-1185">Reference proteome</keyword>
<dbReference type="PANTHER" id="PTHR19370">
    <property type="entry name" value="NADH-CYTOCHROME B5 REDUCTASE"/>
    <property type="match status" value="1"/>
</dbReference>
<evidence type="ECO:0000256" key="8">
    <source>
        <dbReference type="ARBA" id="ARBA00023027"/>
    </source>
</evidence>
<keyword evidence="4 11" id="KW-0285">Flavoprotein</keyword>
<organism evidence="14 15">
    <name type="scientific">Umbelopsis vinacea</name>
    <dbReference type="NCBI Taxonomy" id="44442"/>
    <lineage>
        <taxon>Eukaryota</taxon>
        <taxon>Fungi</taxon>
        <taxon>Fungi incertae sedis</taxon>
        <taxon>Mucoromycota</taxon>
        <taxon>Mucoromycotina</taxon>
        <taxon>Umbelopsidomycetes</taxon>
        <taxon>Umbelopsidales</taxon>
        <taxon>Umbelopsidaceae</taxon>
        <taxon>Umbelopsis</taxon>
    </lineage>
</organism>
<evidence type="ECO:0000259" key="13">
    <source>
        <dbReference type="PROSITE" id="PS51384"/>
    </source>
</evidence>
<feature type="binding site" evidence="11">
    <location>
        <position position="213"/>
    </location>
    <ligand>
        <name>FAD</name>
        <dbReference type="ChEBI" id="CHEBI:57692"/>
    </ligand>
</feature>
<dbReference type="Pfam" id="PF00175">
    <property type="entry name" value="NAD_binding_1"/>
    <property type="match status" value="1"/>
</dbReference>
<feature type="binding site" evidence="11">
    <location>
        <position position="172"/>
    </location>
    <ligand>
        <name>FAD</name>
        <dbReference type="ChEBI" id="CHEBI:57692"/>
    </ligand>
</feature>
<name>A0A8H7Q7S4_9FUNG</name>
<evidence type="ECO:0000256" key="4">
    <source>
        <dbReference type="ARBA" id="ARBA00022630"/>
    </source>
</evidence>
<dbReference type="InterPro" id="IPR001709">
    <property type="entry name" value="Flavoprot_Pyr_Nucl_cyt_Rdtase"/>
</dbReference>
<evidence type="ECO:0000256" key="11">
    <source>
        <dbReference type="PIRSR" id="PIRSR601834-1"/>
    </source>
</evidence>
<evidence type="ECO:0000256" key="12">
    <source>
        <dbReference type="RuleBase" id="RU361226"/>
    </source>
</evidence>
<feature type="binding site" evidence="11">
    <location>
        <position position="145"/>
    </location>
    <ligand>
        <name>FAD</name>
        <dbReference type="ChEBI" id="CHEBI:57692"/>
    </ligand>
</feature>
<dbReference type="EMBL" id="JAEPRA010000003">
    <property type="protein sequence ID" value="KAG2187361.1"/>
    <property type="molecule type" value="Genomic_DNA"/>
</dbReference>
<dbReference type="InterPro" id="IPR039261">
    <property type="entry name" value="FNR_nucleotide-bd"/>
</dbReference>
<evidence type="ECO:0000256" key="2">
    <source>
        <dbReference type="ARBA" id="ARBA00004572"/>
    </source>
</evidence>
<dbReference type="PROSITE" id="PS51384">
    <property type="entry name" value="FAD_FR"/>
    <property type="match status" value="1"/>
</dbReference>
<evidence type="ECO:0000313" key="14">
    <source>
        <dbReference type="EMBL" id="KAG2187361.1"/>
    </source>
</evidence>